<dbReference type="OrthoDB" id="9798842at2"/>
<dbReference type="GO" id="GO:0005737">
    <property type="term" value="C:cytoplasm"/>
    <property type="evidence" value="ECO:0007669"/>
    <property type="project" value="UniProtKB-SubCell"/>
</dbReference>
<organism evidence="4 5">
    <name type="scientific">Sinorhizobium fredii (strain NBRC 101917 / NGR234)</name>
    <dbReference type="NCBI Taxonomy" id="394"/>
    <lineage>
        <taxon>Bacteria</taxon>
        <taxon>Pseudomonadati</taxon>
        <taxon>Pseudomonadota</taxon>
        <taxon>Alphaproteobacteria</taxon>
        <taxon>Hyphomicrobiales</taxon>
        <taxon>Rhizobiaceae</taxon>
        <taxon>Sinorhizobium/Ensifer group</taxon>
        <taxon>Sinorhizobium</taxon>
    </lineage>
</organism>
<protein>
    <recommendedName>
        <fullName evidence="3">Urease accessory protein UreD</fullName>
    </recommendedName>
</protein>
<dbReference type="EMBL" id="CP001389">
    <property type="protein sequence ID" value="ACP26263.1"/>
    <property type="molecule type" value="Genomic_DNA"/>
</dbReference>
<comment type="subunit">
    <text evidence="3">UreD, UreF and UreG form a complex that acts as a GTP-hydrolysis-dependent molecular chaperone, activating the urease apoprotein by helping to assemble the nickel containing metallocenter of UreC. The UreE protein probably delivers the nickel.</text>
</comment>
<dbReference type="KEGG" id="rhi:NGR_c25060"/>
<dbReference type="HAMAP" id="MF_01384">
    <property type="entry name" value="UreD"/>
    <property type="match status" value="1"/>
</dbReference>
<dbReference type="InterPro" id="IPR002669">
    <property type="entry name" value="UreD"/>
</dbReference>
<proteinExistence type="inferred from homology"/>
<evidence type="ECO:0000256" key="2">
    <source>
        <dbReference type="ARBA" id="ARBA00023186"/>
    </source>
</evidence>
<dbReference type="STRING" id="394.NGR_c25060"/>
<gene>
    <name evidence="3 4" type="primary">ureD</name>
    <name evidence="4" type="ordered locus">NGR_c25060</name>
</gene>
<evidence type="ECO:0000313" key="4">
    <source>
        <dbReference type="EMBL" id="ACP26263.1"/>
    </source>
</evidence>
<dbReference type="PANTHER" id="PTHR33643">
    <property type="entry name" value="UREASE ACCESSORY PROTEIN D"/>
    <property type="match status" value="1"/>
</dbReference>
<evidence type="ECO:0000256" key="1">
    <source>
        <dbReference type="ARBA" id="ARBA00007177"/>
    </source>
</evidence>
<evidence type="ECO:0000313" key="5">
    <source>
        <dbReference type="Proteomes" id="UP000001054"/>
    </source>
</evidence>
<keyword evidence="2 3" id="KW-0143">Chaperone</keyword>
<dbReference type="Pfam" id="PF01774">
    <property type="entry name" value="UreD"/>
    <property type="match status" value="1"/>
</dbReference>
<comment type="similarity">
    <text evidence="1 3">Belongs to the UreD family.</text>
</comment>
<keyword evidence="3" id="KW-0963">Cytoplasm</keyword>
<dbReference type="PANTHER" id="PTHR33643:SF1">
    <property type="entry name" value="UREASE ACCESSORY PROTEIN D"/>
    <property type="match status" value="1"/>
</dbReference>
<name>C3MGX7_SINFN</name>
<dbReference type="eggNOG" id="COG0829">
    <property type="taxonomic scope" value="Bacteria"/>
</dbReference>
<accession>C3MGX7</accession>
<dbReference type="GO" id="GO:0016151">
    <property type="term" value="F:nickel cation binding"/>
    <property type="evidence" value="ECO:0007669"/>
    <property type="project" value="UniProtKB-UniRule"/>
</dbReference>
<comment type="subcellular location">
    <subcellularLocation>
        <location evidence="3">Cytoplasm</location>
    </subcellularLocation>
</comment>
<reference evidence="4 5" key="1">
    <citation type="journal article" date="2009" name="Appl. Environ. Microbiol.">
        <title>Rhizobium sp. strain NGR234 possesses a remarkable number of secretion systems.</title>
        <authorList>
            <person name="Schmeisser C."/>
            <person name="Liesegang H."/>
            <person name="Krysciak D."/>
            <person name="Bakkou N."/>
            <person name="Le Quere A."/>
            <person name="Wollherr A."/>
            <person name="Heinemeyer I."/>
            <person name="Morgenstern B."/>
            <person name="Pommerening-Roeser A."/>
            <person name="Flores M."/>
            <person name="Palacios R."/>
            <person name="Brenner S."/>
            <person name="Gottschalk G."/>
            <person name="Schmitz R.A."/>
            <person name="Broughton W.J."/>
            <person name="Perret X."/>
            <person name="Strittmatter A.W."/>
            <person name="Streit W.R."/>
        </authorList>
    </citation>
    <scope>NUCLEOTIDE SEQUENCE [LARGE SCALE GENOMIC DNA]</scope>
    <source>
        <strain evidence="5">NBRC 101917 / NGR234</strain>
    </source>
</reference>
<dbReference type="AlphaFoldDB" id="C3MGX7"/>
<dbReference type="PATRIC" id="fig|394.7.peg.5327"/>
<keyword evidence="3" id="KW-0996">Nickel insertion</keyword>
<comment type="function">
    <text evidence="3">Required for maturation of urease via the functional incorporation of the urease nickel metallocenter.</text>
</comment>
<dbReference type="Proteomes" id="UP000001054">
    <property type="component" value="Chromosome"/>
</dbReference>
<sequence>MLAKQRLDFRHAISDDAALRCTSQGRAGREHLKTLSDAAIIAPQRAWGKGRLVTKSERGRTRIAELYQEGCAKIRLPKTFDASMEAVLINSSGGVTGGDRLDWEFVAGAGTSLTLTTQACEKIYKASAGTAEISTRISVAAGGRVDWLPQETILFDRASLSRSLEVDLAPDASFLAVEAVLLGRKAMGEAVHAGLFRDRWRVRSGGRLVHAENLTLADDMAKLAARPATLGGAAAFVTLLYVAPDCEAMLSKLRGMLAPVVQAGVSHYKVGGRDKLVARVAAADGFELRKILVPLISHLRKDASVPKVWTL</sequence>
<dbReference type="HOGENOM" id="CLU_056339_2_0_5"/>
<evidence type="ECO:0000256" key="3">
    <source>
        <dbReference type="HAMAP-Rule" id="MF_01384"/>
    </source>
</evidence>
<keyword evidence="5" id="KW-1185">Reference proteome</keyword>